<comment type="cofactor">
    <cofactor evidence="6 7">
        <name>Zn(2+)</name>
        <dbReference type="ChEBI" id="CHEBI:29105"/>
    </cofactor>
    <text evidence="6 7">Binds 1 zinc ion per subunit.</text>
</comment>
<evidence type="ECO:0000313" key="11">
    <source>
        <dbReference type="Proteomes" id="UP000092461"/>
    </source>
</evidence>
<proteinExistence type="predicted"/>
<name>A0A1B0CMP6_LUTLO</name>
<dbReference type="PROSITE" id="PS51864">
    <property type="entry name" value="ASTACIN"/>
    <property type="match status" value="1"/>
</dbReference>
<organism evidence="10 11">
    <name type="scientific">Lutzomyia longipalpis</name>
    <name type="common">Sand fly</name>
    <dbReference type="NCBI Taxonomy" id="7200"/>
    <lineage>
        <taxon>Eukaryota</taxon>
        <taxon>Metazoa</taxon>
        <taxon>Ecdysozoa</taxon>
        <taxon>Arthropoda</taxon>
        <taxon>Hexapoda</taxon>
        <taxon>Insecta</taxon>
        <taxon>Pterygota</taxon>
        <taxon>Neoptera</taxon>
        <taxon>Endopterygota</taxon>
        <taxon>Diptera</taxon>
        <taxon>Nematocera</taxon>
        <taxon>Psychodoidea</taxon>
        <taxon>Psychodidae</taxon>
        <taxon>Lutzomyia</taxon>
        <taxon>Lutzomyia</taxon>
    </lineage>
</organism>
<keyword evidence="5 6" id="KW-0482">Metalloprotease</keyword>
<keyword evidence="4 6" id="KW-0862">Zinc</keyword>
<keyword evidence="11" id="KW-1185">Reference proteome</keyword>
<protein>
    <recommendedName>
        <fullName evidence="7">Metalloendopeptidase</fullName>
        <ecNumber evidence="7">3.4.24.-</ecNumber>
    </recommendedName>
</protein>
<dbReference type="PANTHER" id="PTHR10127">
    <property type="entry name" value="DISCOIDIN, CUB, EGF, LAMININ , AND ZINC METALLOPROTEASE DOMAIN CONTAINING"/>
    <property type="match status" value="1"/>
</dbReference>
<accession>A0A1B0CMP6</accession>
<dbReference type="PRINTS" id="PR00480">
    <property type="entry name" value="ASTACIN"/>
</dbReference>
<dbReference type="VEuPathDB" id="VectorBase:LLONM1_001340"/>
<feature type="binding site" evidence="6">
    <location>
        <position position="133"/>
    </location>
    <ligand>
        <name>Zn(2+)</name>
        <dbReference type="ChEBI" id="CHEBI:29105"/>
        <note>catalytic</note>
    </ligand>
</feature>
<evidence type="ECO:0000256" key="4">
    <source>
        <dbReference type="ARBA" id="ARBA00022833"/>
    </source>
</evidence>
<dbReference type="VEuPathDB" id="VectorBase:LLOJ005934"/>
<dbReference type="GO" id="GO:0006508">
    <property type="term" value="P:proteolysis"/>
    <property type="evidence" value="ECO:0007669"/>
    <property type="project" value="UniProtKB-KW"/>
</dbReference>
<dbReference type="EnsemblMetazoa" id="LLOJ005934-RA">
    <property type="protein sequence ID" value="LLOJ005934-PA"/>
    <property type="gene ID" value="LLOJ005934"/>
</dbReference>
<dbReference type="GO" id="GO:0004222">
    <property type="term" value="F:metalloendopeptidase activity"/>
    <property type="evidence" value="ECO:0007669"/>
    <property type="project" value="UniProtKB-UniRule"/>
</dbReference>
<dbReference type="SMART" id="SM00235">
    <property type="entry name" value="ZnMc"/>
    <property type="match status" value="1"/>
</dbReference>
<dbReference type="PANTHER" id="PTHR10127:SF780">
    <property type="entry name" value="METALLOENDOPEPTIDASE"/>
    <property type="match status" value="1"/>
</dbReference>
<comment type="caution">
    <text evidence="6">Lacks conserved residue(s) required for the propagation of feature annotation.</text>
</comment>
<dbReference type="Pfam" id="PF01400">
    <property type="entry name" value="Astacin"/>
    <property type="match status" value="1"/>
</dbReference>
<reference evidence="10" key="3">
    <citation type="submission" date="2020-05" db="UniProtKB">
        <authorList>
            <consortium name="EnsemblMetazoa"/>
        </authorList>
    </citation>
    <scope>IDENTIFICATION</scope>
    <source>
        <strain evidence="10">Jacobina</strain>
    </source>
</reference>
<reference evidence="9" key="2">
    <citation type="journal article" date="2020" name="BMC">
        <title>Leishmania infection induces a limited differential gene expression in the sand fly midgut.</title>
        <authorList>
            <person name="Coutinho-Abreu I.V."/>
            <person name="Serafim T.D."/>
            <person name="Meneses C."/>
            <person name="Kamhawi S."/>
            <person name="Oliveira F."/>
            <person name="Valenzuela J.G."/>
        </authorList>
    </citation>
    <scope>NUCLEOTIDE SEQUENCE</scope>
    <source>
        <strain evidence="9">Jacobina</strain>
        <tissue evidence="9">Midgut</tissue>
    </source>
</reference>
<dbReference type="InterPro" id="IPR006026">
    <property type="entry name" value="Peptidase_Metallo"/>
</dbReference>
<evidence type="ECO:0000313" key="9">
    <source>
        <dbReference type="EMBL" id="MBC1174181.1"/>
    </source>
</evidence>
<evidence type="ECO:0000259" key="8">
    <source>
        <dbReference type="PROSITE" id="PS51864"/>
    </source>
</evidence>
<dbReference type="EC" id="3.4.24.-" evidence="7"/>
<dbReference type="InterPro" id="IPR001506">
    <property type="entry name" value="Peptidase_M12A"/>
</dbReference>
<evidence type="ECO:0000256" key="1">
    <source>
        <dbReference type="ARBA" id="ARBA00022670"/>
    </source>
</evidence>
<feature type="binding site" evidence="6">
    <location>
        <position position="139"/>
    </location>
    <ligand>
        <name>Zn(2+)</name>
        <dbReference type="ChEBI" id="CHEBI:29105"/>
        <note>catalytic</note>
    </ligand>
</feature>
<dbReference type="Gene3D" id="3.40.390.10">
    <property type="entry name" value="Collagenase (Catalytic Domain)"/>
    <property type="match status" value="1"/>
</dbReference>
<reference evidence="11" key="1">
    <citation type="submission" date="2012-05" db="EMBL/GenBank/DDBJ databases">
        <title>Whole Genome Assembly of Lutzomyia longipalpis.</title>
        <authorList>
            <person name="Richards S."/>
            <person name="Qu C."/>
            <person name="Dillon R."/>
            <person name="Worley K."/>
            <person name="Scherer S."/>
            <person name="Batterton M."/>
            <person name="Taylor A."/>
            <person name="Hawes A."/>
            <person name="Hernandez B."/>
            <person name="Kovar C."/>
            <person name="Mandapat C."/>
            <person name="Pham C."/>
            <person name="Qu C."/>
            <person name="Jing C."/>
            <person name="Bess C."/>
            <person name="Bandaranaike D."/>
            <person name="Ngo D."/>
            <person name="Ongeri F."/>
            <person name="Arias F."/>
            <person name="Lara F."/>
            <person name="Weissenberger G."/>
            <person name="Kamau G."/>
            <person name="Han H."/>
            <person name="Shen H."/>
            <person name="Dinh H."/>
            <person name="Khalil I."/>
            <person name="Jones J."/>
            <person name="Shafer J."/>
            <person name="Jayaseelan J."/>
            <person name="Quiroz J."/>
            <person name="Blankenburg K."/>
            <person name="Nguyen L."/>
            <person name="Jackson L."/>
            <person name="Francisco L."/>
            <person name="Tang L.-Y."/>
            <person name="Pu L.-L."/>
            <person name="Perales L."/>
            <person name="Lorensuhewa L."/>
            <person name="Munidasa M."/>
            <person name="Coyle M."/>
            <person name="Taylor M."/>
            <person name="Puazo M."/>
            <person name="Firestine M."/>
            <person name="Scheel M."/>
            <person name="Javaid M."/>
            <person name="Wang M."/>
            <person name="Li M."/>
            <person name="Tabassum N."/>
            <person name="Saada N."/>
            <person name="Osuji N."/>
            <person name="Aqrawi P."/>
            <person name="Fu Q."/>
            <person name="Thornton R."/>
            <person name="Raj R."/>
            <person name="Goodspeed R."/>
            <person name="Mata R."/>
            <person name="Najjar R."/>
            <person name="Gubbala S."/>
            <person name="Lee S."/>
            <person name="Denson S."/>
            <person name="Patil S."/>
            <person name="Macmil S."/>
            <person name="Qi S."/>
            <person name="Matskevitch T."/>
            <person name="Palculict T."/>
            <person name="Mathew T."/>
            <person name="Vee V."/>
            <person name="Velamala V."/>
            <person name="Korchina V."/>
            <person name="Cai W."/>
            <person name="Liu W."/>
            <person name="Dai W."/>
            <person name="Zou X."/>
            <person name="Zhu Y."/>
            <person name="Zhang Y."/>
            <person name="Wu Y.-Q."/>
            <person name="Xin Y."/>
            <person name="Nazarath L."/>
            <person name="Kovar C."/>
            <person name="Han Y."/>
            <person name="Muzny D."/>
            <person name="Gibbs R."/>
        </authorList>
    </citation>
    <scope>NUCLEOTIDE SEQUENCE [LARGE SCALE GENOMIC DNA]</scope>
    <source>
        <strain evidence="11">Jacobina</strain>
    </source>
</reference>
<evidence type="ECO:0000313" key="10">
    <source>
        <dbReference type="EnsemblMetazoa" id="LLOJ005934-PA"/>
    </source>
</evidence>
<evidence type="ECO:0000256" key="7">
    <source>
        <dbReference type="RuleBase" id="RU361183"/>
    </source>
</evidence>
<evidence type="ECO:0000256" key="6">
    <source>
        <dbReference type="PROSITE-ProRule" id="PRU01211"/>
    </source>
</evidence>
<evidence type="ECO:0000256" key="2">
    <source>
        <dbReference type="ARBA" id="ARBA00022723"/>
    </source>
</evidence>
<keyword evidence="3 6" id="KW-0378">Hydrolase</keyword>
<keyword evidence="2 6" id="KW-0479">Metal-binding</keyword>
<dbReference type="EMBL" id="AJWK01019015">
    <property type="status" value="NOT_ANNOTATED_CDS"/>
    <property type="molecule type" value="Genomic_DNA"/>
</dbReference>
<dbReference type="CDD" id="cd04280">
    <property type="entry name" value="ZnMc_astacin_like"/>
    <property type="match status" value="1"/>
</dbReference>
<dbReference type="SUPFAM" id="SSF55486">
    <property type="entry name" value="Metalloproteases ('zincins'), catalytic domain"/>
    <property type="match status" value="1"/>
</dbReference>
<sequence length="238" mass="27673">MCWPFAIRKDHVIFDGDMLMTPQRASEIYFRSGRAQAEFLWPNGVISFIFDSGFTSNQTQTLRSVMEKISANTCIKFKEILEDQASQMKHVKIKTGEMGCWSFVGFQNVHEQILNFNERCFGKIGVLFHELLHTVGLFHMQNDNTRDEYVQIVWDNIKDDMKQNFVKYDTTISSNYDVPYDYESVMHYAKKSFSKNGKDTIVPLQPNNAEMGQRLGPTEKDYERVRKMYKCSSSTNSS</sequence>
<dbReference type="EMBL" id="GITU01005478">
    <property type="protein sequence ID" value="MBC1174181.1"/>
    <property type="molecule type" value="Transcribed_RNA"/>
</dbReference>
<dbReference type="InterPro" id="IPR034035">
    <property type="entry name" value="Astacin-like_dom"/>
</dbReference>
<dbReference type="Proteomes" id="UP000092461">
    <property type="component" value="Unassembled WGS sequence"/>
</dbReference>
<dbReference type="InterPro" id="IPR024079">
    <property type="entry name" value="MetalloPept_cat_dom_sf"/>
</dbReference>
<evidence type="ECO:0000256" key="5">
    <source>
        <dbReference type="ARBA" id="ARBA00023049"/>
    </source>
</evidence>
<feature type="domain" description="Peptidase M12A" evidence="8">
    <location>
        <begin position="32"/>
        <end position="232"/>
    </location>
</feature>
<feature type="active site" evidence="6">
    <location>
        <position position="130"/>
    </location>
</feature>
<dbReference type="GO" id="GO:0008270">
    <property type="term" value="F:zinc ion binding"/>
    <property type="evidence" value="ECO:0007669"/>
    <property type="project" value="UniProtKB-UniRule"/>
</dbReference>
<keyword evidence="1 6" id="KW-0645">Protease</keyword>
<dbReference type="AlphaFoldDB" id="A0A1B0CMP6"/>
<feature type="binding site" evidence="6">
    <location>
        <position position="129"/>
    </location>
    <ligand>
        <name>Zn(2+)</name>
        <dbReference type="ChEBI" id="CHEBI:29105"/>
        <note>catalytic</note>
    </ligand>
</feature>
<evidence type="ECO:0000256" key="3">
    <source>
        <dbReference type="ARBA" id="ARBA00022801"/>
    </source>
</evidence>